<evidence type="ECO:0000259" key="10">
    <source>
        <dbReference type="PROSITE" id="PS51012"/>
    </source>
</evidence>
<evidence type="ECO:0000256" key="2">
    <source>
        <dbReference type="ARBA" id="ARBA00007783"/>
    </source>
</evidence>
<evidence type="ECO:0000256" key="4">
    <source>
        <dbReference type="ARBA" id="ARBA00022475"/>
    </source>
</evidence>
<feature type="transmembrane region" description="Helical" evidence="9">
    <location>
        <begin position="228"/>
        <end position="248"/>
    </location>
</feature>
<sequence>MTTYCMEIYRARYFWTHLAFADIRSRWRRSFLGVAWSVAQPLGLTMLMAVVFGKLFKQDIVEYVPYILSGVITWDFFVVSLTSGSLSFVQADAYIKQYRHPLAIYTLRTTLTNLMVLMMASLSLFGWALIAKPHFFGWSWLASILIFPLAALIVWPLATSLAYVGVRFRDLPHALSLVLTAMYFVSPIYFDARLFQERGLGALVDYNPMYHLLEIVRAPLLAGKWPTAPNFATCGLTIFGLSVLAALIGRTAERKVIFYL</sequence>
<keyword evidence="4 9" id="KW-1003">Cell membrane</keyword>
<keyword evidence="7" id="KW-0762">Sugar transport</keyword>
<protein>
    <recommendedName>
        <fullName evidence="9">Transport permease protein</fullName>
    </recommendedName>
</protein>
<keyword evidence="6 9" id="KW-1133">Transmembrane helix</keyword>
<dbReference type="InterPro" id="IPR013525">
    <property type="entry name" value="ABC2_TM"/>
</dbReference>
<keyword evidence="7" id="KW-0625">Polysaccharide transport</keyword>
<feature type="transmembrane region" description="Helical" evidence="9">
    <location>
        <begin position="136"/>
        <end position="164"/>
    </location>
</feature>
<keyword evidence="5 9" id="KW-0812">Transmembrane</keyword>
<organism evidence="11">
    <name type="scientific">Bradyrhizobium barranii subsp. barranii</name>
    <dbReference type="NCBI Taxonomy" id="2823807"/>
    <lineage>
        <taxon>Bacteria</taxon>
        <taxon>Pseudomonadati</taxon>
        <taxon>Pseudomonadota</taxon>
        <taxon>Alphaproteobacteria</taxon>
        <taxon>Hyphomicrobiales</taxon>
        <taxon>Nitrobacteraceae</taxon>
        <taxon>Bradyrhizobium</taxon>
        <taxon>Bradyrhizobium barranii</taxon>
    </lineage>
</organism>
<dbReference type="InterPro" id="IPR047817">
    <property type="entry name" value="ABC2_TM_bact-type"/>
</dbReference>
<dbReference type="PROSITE" id="PS51012">
    <property type="entry name" value="ABC_TM2"/>
    <property type="match status" value="1"/>
</dbReference>
<dbReference type="EMBL" id="JAGEMI010000002">
    <property type="protein sequence ID" value="MBO1868973.1"/>
    <property type="molecule type" value="Genomic_DNA"/>
</dbReference>
<proteinExistence type="inferred from homology"/>
<feature type="domain" description="ABC transmembrane type-2" evidence="10">
    <location>
        <begin position="32"/>
        <end position="256"/>
    </location>
</feature>
<feature type="transmembrane region" description="Helical" evidence="9">
    <location>
        <begin position="110"/>
        <end position="130"/>
    </location>
</feature>
<dbReference type="GO" id="GO:0015920">
    <property type="term" value="P:lipopolysaccharide transport"/>
    <property type="evidence" value="ECO:0007669"/>
    <property type="project" value="TreeGrafter"/>
</dbReference>
<evidence type="ECO:0000256" key="6">
    <source>
        <dbReference type="ARBA" id="ARBA00022989"/>
    </source>
</evidence>
<feature type="transmembrane region" description="Helical" evidence="9">
    <location>
        <begin position="171"/>
        <end position="190"/>
    </location>
</feature>
<dbReference type="Pfam" id="PF01061">
    <property type="entry name" value="ABC2_membrane"/>
    <property type="match status" value="1"/>
</dbReference>
<evidence type="ECO:0000313" key="11">
    <source>
        <dbReference type="EMBL" id="MBO1868973.1"/>
    </source>
</evidence>
<dbReference type="PANTHER" id="PTHR30413:SF10">
    <property type="entry name" value="CAPSULE POLYSACCHARIDE EXPORT INNER-MEMBRANE PROTEIN CTRC"/>
    <property type="match status" value="1"/>
</dbReference>
<dbReference type="AlphaFoldDB" id="A0A939S9X6"/>
<feature type="transmembrane region" description="Helical" evidence="9">
    <location>
        <begin position="31"/>
        <end position="52"/>
    </location>
</feature>
<name>A0A939S9X6_9BRAD</name>
<evidence type="ECO:0000256" key="1">
    <source>
        <dbReference type="ARBA" id="ARBA00004651"/>
    </source>
</evidence>
<evidence type="ECO:0000256" key="8">
    <source>
        <dbReference type="ARBA" id="ARBA00023136"/>
    </source>
</evidence>
<dbReference type="PANTHER" id="PTHR30413">
    <property type="entry name" value="INNER MEMBRANE TRANSPORT PERMEASE"/>
    <property type="match status" value="1"/>
</dbReference>
<dbReference type="GO" id="GO:0015774">
    <property type="term" value="P:polysaccharide transport"/>
    <property type="evidence" value="ECO:0007669"/>
    <property type="project" value="UniProtKB-KW"/>
</dbReference>
<comment type="subcellular location">
    <subcellularLocation>
        <location evidence="9">Cell inner membrane</location>
        <topology evidence="9">Multi-pass membrane protein</topology>
    </subcellularLocation>
    <subcellularLocation>
        <location evidence="1">Cell membrane</location>
        <topology evidence="1">Multi-pass membrane protein</topology>
    </subcellularLocation>
</comment>
<accession>A0A939S9X6</accession>
<evidence type="ECO:0000256" key="7">
    <source>
        <dbReference type="ARBA" id="ARBA00023047"/>
    </source>
</evidence>
<gene>
    <name evidence="11" type="ORF">J4G43_51955</name>
</gene>
<evidence type="ECO:0000256" key="9">
    <source>
        <dbReference type="RuleBase" id="RU361157"/>
    </source>
</evidence>
<reference evidence="11" key="1">
    <citation type="submission" date="2021-03" db="EMBL/GenBank/DDBJ databases">
        <title>Whole Genome Sequence of Bradyrhizobium sp. Strain 144S4.</title>
        <authorList>
            <person name="Bromfield E.S.P."/>
            <person name="Cloutier S."/>
        </authorList>
    </citation>
    <scope>NUCLEOTIDE SEQUENCE [LARGE SCALE GENOMIC DNA]</scope>
    <source>
        <strain evidence="11">144S4</strain>
    </source>
</reference>
<feature type="transmembrane region" description="Helical" evidence="9">
    <location>
        <begin position="64"/>
        <end position="89"/>
    </location>
</feature>
<keyword evidence="8 9" id="KW-0472">Membrane</keyword>
<dbReference type="GO" id="GO:0005886">
    <property type="term" value="C:plasma membrane"/>
    <property type="evidence" value="ECO:0007669"/>
    <property type="project" value="UniProtKB-SubCell"/>
</dbReference>
<comment type="similarity">
    <text evidence="2 9">Belongs to the ABC-2 integral membrane protein family.</text>
</comment>
<evidence type="ECO:0000256" key="3">
    <source>
        <dbReference type="ARBA" id="ARBA00022448"/>
    </source>
</evidence>
<comment type="caution">
    <text evidence="11">The sequence shown here is derived from an EMBL/GenBank/DDBJ whole genome shotgun (WGS) entry which is preliminary data.</text>
</comment>
<dbReference type="GO" id="GO:0140359">
    <property type="term" value="F:ABC-type transporter activity"/>
    <property type="evidence" value="ECO:0007669"/>
    <property type="project" value="InterPro"/>
</dbReference>
<evidence type="ECO:0000256" key="5">
    <source>
        <dbReference type="ARBA" id="ARBA00022692"/>
    </source>
</evidence>
<keyword evidence="3 9" id="KW-0813">Transport</keyword>